<feature type="transmembrane region" description="Helical" evidence="5">
    <location>
        <begin position="184"/>
        <end position="210"/>
    </location>
</feature>
<protein>
    <recommendedName>
        <fullName evidence="6">Major facilitator superfamily (MFS) profile domain-containing protein</fullName>
    </recommendedName>
</protein>
<dbReference type="PANTHER" id="PTHR24064">
    <property type="entry name" value="SOLUTE CARRIER FAMILY 22 MEMBER"/>
    <property type="match status" value="1"/>
</dbReference>
<feature type="domain" description="Major facilitator superfamily (MFS) profile" evidence="6">
    <location>
        <begin position="21"/>
        <end position="475"/>
    </location>
</feature>
<evidence type="ECO:0000313" key="7">
    <source>
        <dbReference type="EMBL" id="OCT93529.1"/>
    </source>
</evidence>
<evidence type="ECO:0000256" key="4">
    <source>
        <dbReference type="ARBA" id="ARBA00023136"/>
    </source>
</evidence>
<feature type="transmembrane region" description="Helical" evidence="5">
    <location>
        <begin position="447"/>
        <end position="470"/>
    </location>
</feature>
<dbReference type="OMA" id="FPMETRA"/>
<dbReference type="InterPro" id="IPR020846">
    <property type="entry name" value="MFS_dom"/>
</dbReference>
<accession>A0A974HX39</accession>
<sequence>MEVEGALKLVGEMGVYQIYLSFLLAVLLQLYSATEAILITILGVTPPYHWVNDSFVANGSQRNEYGGQLPAEGQHQYLVFDGNFTSIVSEWFLVGGAAYEVGVSSSVYFGGVLIGVICFGQLSDRFGRKPVYVTGLALEVTFAVMNALTPIFSMFLITRFLVGVMNGGMSLVAFVLLNECIGSSYWAIAGSLGSMCFAVGIAQFALIGYFIRSWRLLAVLVNVQGAGVLALSLCIPESPRWLYAQGRLHEAQESLVSLGRRNRKKFTSFTLRPRQKDSTHSANIITIYSNSILRHRTLVMMWVWFVCSLVYYGLTLSSGDLGGDIYLNLALSGLAELPAYPLCMYLINHKRVGRRRSLAGFLFLGGGSCLLIMLVPGKEGSGPLSVLNSQTLSLLGKLNISASFNIVYIYSSELYPTCVRNLGMGVCSMFSRIGGIIAPFIPALRSVHWALPFIVFGAAGVSAGLLSLFLPETLNVPLPETLGDLQVTSYRRLETNGELMLHRHEEPGAFTNGSSEEEEEELDVMMESQSLL</sequence>
<dbReference type="Pfam" id="PF00083">
    <property type="entry name" value="Sugar_tr"/>
    <property type="match status" value="1"/>
</dbReference>
<dbReference type="SUPFAM" id="SSF103473">
    <property type="entry name" value="MFS general substrate transporter"/>
    <property type="match status" value="1"/>
</dbReference>
<dbReference type="EMBL" id="CM004468">
    <property type="protein sequence ID" value="OCT93529.1"/>
    <property type="molecule type" value="Genomic_DNA"/>
</dbReference>
<feature type="transmembrane region" description="Helical" evidence="5">
    <location>
        <begin position="91"/>
        <end position="119"/>
    </location>
</feature>
<dbReference type="PROSITE" id="PS50850">
    <property type="entry name" value="MFS"/>
    <property type="match status" value="1"/>
</dbReference>
<keyword evidence="2 5" id="KW-0812">Transmembrane</keyword>
<dbReference type="GO" id="GO:0022857">
    <property type="term" value="F:transmembrane transporter activity"/>
    <property type="evidence" value="ECO:0007669"/>
    <property type="project" value="InterPro"/>
</dbReference>
<keyword evidence="4 5" id="KW-0472">Membrane</keyword>
<feature type="transmembrane region" description="Helical" evidence="5">
    <location>
        <begin position="154"/>
        <end position="177"/>
    </location>
</feature>
<dbReference type="Gene3D" id="1.20.1250.20">
    <property type="entry name" value="MFS general substrate transporter like domains"/>
    <property type="match status" value="1"/>
</dbReference>
<evidence type="ECO:0000256" key="5">
    <source>
        <dbReference type="SAM" id="Phobius"/>
    </source>
</evidence>
<dbReference type="AlphaFoldDB" id="A0A974HX39"/>
<feature type="transmembrane region" description="Helical" evidence="5">
    <location>
        <begin position="359"/>
        <end position="377"/>
    </location>
</feature>
<evidence type="ECO:0000256" key="2">
    <source>
        <dbReference type="ARBA" id="ARBA00022692"/>
    </source>
</evidence>
<evidence type="ECO:0000259" key="6">
    <source>
        <dbReference type="PROSITE" id="PS50850"/>
    </source>
</evidence>
<name>A0A974HX39_XENLA</name>
<keyword evidence="3 5" id="KW-1133">Transmembrane helix</keyword>
<dbReference type="InterPro" id="IPR005828">
    <property type="entry name" value="MFS_sugar_transport-like"/>
</dbReference>
<feature type="transmembrane region" description="Helical" evidence="5">
    <location>
        <begin position="422"/>
        <end position="441"/>
    </location>
</feature>
<dbReference type="InterPro" id="IPR036259">
    <property type="entry name" value="MFS_trans_sf"/>
</dbReference>
<feature type="transmembrane region" description="Helical" evidence="5">
    <location>
        <begin position="326"/>
        <end position="347"/>
    </location>
</feature>
<evidence type="ECO:0000256" key="1">
    <source>
        <dbReference type="ARBA" id="ARBA00004141"/>
    </source>
</evidence>
<feature type="transmembrane region" description="Helical" evidence="5">
    <location>
        <begin position="18"/>
        <end position="44"/>
    </location>
</feature>
<feature type="transmembrane region" description="Helical" evidence="5">
    <location>
        <begin position="131"/>
        <end position="148"/>
    </location>
</feature>
<reference evidence="8" key="1">
    <citation type="journal article" date="2016" name="Nature">
        <title>Genome evolution in the allotetraploid frog Xenopus laevis.</title>
        <authorList>
            <person name="Session A.M."/>
            <person name="Uno Y."/>
            <person name="Kwon T."/>
            <person name="Chapman J.A."/>
            <person name="Toyoda A."/>
            <person name="Takahashi S."/>
            <person name="Fukui A."/>
            <person name="Hikosaka A."/>
            <person name="Suzuki A."/>
            <person name="Kondo M."/>
            <person name="van Heeringen S.J."/>
            <person name="Quigley I."/>
            <person name="Heinz S."/>
            <person name="Ogino H."/>
            <person name="Ochi H."/>
            <person name="Hellsten U."/>
            <person name="Lyons J.B."/>
            <person name="Simakov O."/>
            <person name="Putnam N."/>
            <person name="Stites J."/>
            <person name="Kuroki Y."/>
            <person name="Tanaka T."/>
            <person name="Michiue T."/>
            <person name="Watanabe M."/>
            <person name="Bogdanovic O."/>
            <person name="Lister R."/>
            <person name="Georgiou G."/>
            <person name="Paranjpe S.S."/>
            <person name="van Kruijsbergen I."/>
            <person name="Shu S."/>
            <person name="Carlson J."/>
            <person name="Kinoshita T."/>
            <person name="Ohta Y."/>
            <person name="Mawaribuchi S."/>
            <person name="Jenkins J."/>
            <person name="Grimwood J."/>
            <person name="Schmutz J."/>
            <person name="Mitros T."/>
            <person name="Mozaffari S.V."/>
            <person name="Suzuki Y."/>
            <person name="Haramoto Y."/>
            <person name="Yamamoto T.S."/>
            <person name="Takagi C."/>
            <person name="Heald R."/>
            <person name="Miller K."/>
            <person name="Haudenschild C."/>
            <person name="Kitzman J."/>
            <person name="Nakayama T."/>
            <person name="Izutsu Y."/>
            <person name="Robert J."/>
            <person name="Fortriede J."/>
            <person name="Burns K."/>
            <person name="Lotay V."/>
            <person name="Karimi K."/>
            <person name="Yasuoka Y."/>
            <person name="Dichmann D.S."/>
            <person name="Flajnik M.F."/>
            <person name="Houston D.W."/>
            <person name="Shendure J."/>
            <person name="DuPasquier L."/>
            <person name="Vize P.D."/>
            <person name="Zorn A.M."/>
            <person name="Ito M."/>
            <person name="Marcotte E.M."/>
            <person name="Wallingford J.B."/>
            <person name="Ito Y."/>
            <person name="Asashima M."/>
            <person name="Ueno N."/>
            <person name="Matsuda Y."/>
            <person name="Veenstra G.J."/>
            <person name="Fujiyama A."/>
            <person name="Harland R.M."/>
            <person name="Taira M."/>
            <person name="Rokhsar D.S."/>
        </authorList>
    </citation>
    <scope>NUCLEOTIDE SEQUENCE [LARGE SCALE GENOMIC DNA]</scope>
    <source>
        <strain evidence="8">J</strain>
    </source>
</reference>
<feature type="transmembrane region" description="Helical" evidence="5">
    <location>
        <begin position="389"/>
        <end position="410"/>
    </location>
</feature>
<feature type="transmembrane region" description="Helical" evidence="5">
    <location>
        <begin position="297"/>
        <end position="314"/>
    </location>
</feature>
<comment type="subcellular location">
    <subcellularLocation>
        <location evidence="1">Membrane</location>
        <topology evidence="1">Multi-pass membrane protein</topology>
    </subcellularLocation>
</comment>
<dbReference type="Proteomes" id="UP000694892">
    <property type="component" value="Chromosome 2L"/>
</dbReference>
<dbReference type="GO" id="GO:0016020">
    <property type="term" value="C:membrane"/>
    <property type="evidence" value="ECO:0007669"/>
    <property type="project" value="UniProtKB-SubCell"/>
</dbReference>
<evidence type="ECO:0000256" key="3">
    <source>
        <dbReference type="ARBA" id="ARBA00022989"/>
    </source>
</evidence>
<evidence type="ECO:0000313" key="8">
    <source>
        <dbReference type="Proteomes" id="UP000694892"/>
    </source>
</evidence>
<gene>
    <name evidence="7" type="ORF">XELAEV_18011207mg</name>
</gene>
<organism evidence="7 8">
    <name type="scientific">Xenopus laevis</name>
    <name type="common">African clawed frog</name>
    <dbReference type="NCBI Taxonomy" id="8355"/>
    <lineage>
        <taxon>Eukaryota</taxon>
        <taxon>Metazoa</taxon>
        <taxon>Chordata</taxon>
        <taxon>Craniata</taxon>
        <taxon>Vertebrata</taxon>
        <taxon>Euteleostomi</taxon>
        <taxon>Amphibia</taxon>
        <taxon>Batrachia</taxon>
        <taxon>Anura</taxon>
        <taxon>Pipoidea</taxon>
        <taxon>Pipidae</taxon>
        <taxon>Xenopodinae</taxon>
        <taxon>Xenopus</taxon>
        <taxon>Xenopus</taxon>
    </lineage>
</organism>
<dbReference type="CDD" id="cd17377">
    <property type="entry name" value="MFS_SLC22A15"/>
    <property type="match status" value="1"/>
</dbReference>
<feature type="transmembrane region" description="Helical" evidence="5">
    <location>
        <begin position="216"/>
        <end position="235"/>
    </location>
</feature>
<proteinExistence type="predicted"/>